<feature type="region of interest" description="Disordered" evidence="1">
    <location>
        <begin position="1"/>
        <end position="26"/>
    </location>
</feature>
<dbReference type="Proteomes" id="UP000651050">
    <property type="component" value="Unassembled WGS sequence"/>
</dbReference>
<dbReference type="RefSeq" id="WP_196985014.1">
    <property type="nucleotide sequence ID" value="NZ_JADWYS010000001.1"/>
</dbReference>
<name>A0A931MG81_9BURK</name>
<accession>A0A931MG81</accession>
<protein>
    <submittedName>
        <fullName evidence="2">Uncharacterized protein</fullName>
    </submittedName>
</protein>
<gene>
    <name evidence="2" type="ORF">I5803_03415</name>
</gene>
<evidence type="ECO:0000313" key="2">
    <source>
        <dbReference type="EMBL" id="MBG9387065.1"/>
    </source>
</evidence>
<comment type="caution">
    <text evidence="2">The sequence shown here is derived from an EMBL/GenBank/DDBJ whole genome shotgun (WGS) entry which is preliminary data.</text>
</comment>
<evidence type="ECO:0000313" key="3">
    <source>
        <dbReference type="Proteomes" id="UP000651050"/>
    </source>
</evidence>
<evidence type="ECO:0000256" key="1">
    <source>
        <dbReference type="SAM" id="MobiDB-lite"/>
    </source>
</evidence>
<sequence length="395" mass="43566">MDRITPPATAALTEASSNAGKPRRRWWDGPNYPWSTQTEEQWSVGAHWPQLCAALSEQVASEANAIRREMKRLHADRGIDRAELAAADHLAQSIRRAGTTVQQIVRLAAGGVQPKAELVDLPALAKHVVNERRALLARRHAEIRLDLQPADVYVDAAVALEVMNAAVDWALGFSSQVELGVEPARDGGPVRLMVTGDRAAPPRDNPTAPTARRRRMNDSLDWLLLRQLAVVTRLKVFRATQGMREIAFIEFPRTYATMDGVATVELLPGAQSESQLKDARVLLMIRNKPLRQKVLRLLLANGLQVSVADSVELARPLCQKDKPRAIVSCHEFIGPAYIRDGLDLDGSRCAVVQITLARPSFQASGFHGHECVRVGRGDVEKELIPALLFELAQQE</sequence>
<reference evidence="2" key="1">
    <citation type="submission" date="2020-11" db="EMBL/GenBank/DDBJ databases">
        <title>Bacterial whole genome sequence for Caenimonas sp. DR4.4.</title>
        <authorList>
            <person name="Le V."/>
            <person name="Ko S.-R."/>
            <person name="Ahn C.-Y."/>
            <person name="Oh H.-M."/>
        </authorList>
    </citation>
    <scope>NUCLEOTIDE SEQUENCE</scope>
    <source>
        <strain evidence="2">DR4.4</strain>
    </source>
</reference>
<organism evidence="2 3">
    <name type="scientific">Caenimonas aquaedulcis</name>
    <dbReference type="NCBI Taxonomy" id="2793270"/>
    <lineage>
        <taxon>Bacteria</taxon>
        <taxon>Pseudomonadati</taxon>
        <taxon>Pseudomonadota</taxon>
        <taxon>Betaproteobacteria</taxon>
        <taxon>Burkholderiales</taxon>
        <taxon>Comamonadaceae</taxon>
        <taxon>Caenimonas</taxon>
    </lineage>
</organism>
<proteinExistence type="predicted"/>
<dbReference type="EMBL" id="JADWYS010000001">
    <property type="protein sequence ID" value="MBG9387065.1"/>
    <property type="molecule type" value="Genomic_DNA"/>
</dbReference>
<keyword evidence="3" id="KW-1185">Reference proteome</keyword>
<dbReference type="AlphaFoldDB" id="A0A931MG81"/>